<proteinExistence type="predicted"/>
<dbReference type="InterPro" id="IPR015946">
    <property type="entry name" value="KH_dom-like_a/b"/>
</dbReference>
<protein>
    <submittedName>
        <fullName evidence="1">Putative OsmC-like protein</fullName>
    </submittedName>
</protein>
<dbReference type="InterPro" id="IPR003718">
    <property type="entry name" value="OsmC/Ohr_fam"/>
</dbReference>
<accession>A0A4R2I0V2</accession>
<organism evidence="1 2">
    <name type="scientific">Dokdonella fugitiva</name>
    <dbReference type="NCBI Taxonomy" id="328517"/>
    <lineage>
        <taxon>Bacteria</taxon>
        <taxon>Pseudomonadati</taxon>
        <taxon>Pseudomonadota</taxon>
        <taxon>Gammaproteobacteria</taxon>
        <taxon>Lysobacterales</taxon>
        <taxon>Rhodanobacteraceae</taxon>
        <taxon>Dokdonella</taxon>
    </lineage>
</organism>
<evidence type="ECO:0000313" key="1">
    <source>
        <dbReference type="EMBL" id="TCO37266.1"/>
    </source>
</evidence>
<gene>
    <name evidence="1" type="ORF">EV148_11077</name>
</gene>
<dbReference type="OrthoDB" id="1358603at2"/>
<dbReference type="EMBL" id="SLWQ01000010">
    <property type="protein sequence ID" value="TCO37266.1"/>
    <property type="molecule type" value="Genomic_DNA"/>
</dbReference>
<dbReference type="Gene3D" id="3.30.300.20">
    <property type="match status" value="1"/>
</dbReference>
<evidence type="ECO:0000313" key="2">
    <source>
        <dbReference type="Proteomes" id="UP000294862"/>
    </source>
</evidence>
<dbReference type="SUPFAM" id="SSF82784">
    <property type="entry name" value="OsmC-like"/>
    <property type="match status" value="1"/>
</dbReference>
<sequence length="138" mass="14620">MEISAHIRNHANGHEVRVATAGNIQRVEVAAKTHGPGSSVNGGELLMAALATCYCNDLYREAARLGIEISGCEVVATARFNGIGAGAESVSYRARVDSSAAPEHIEHLLAQTDRLAEVHNTLRSGCAVERVAWYPPSA</sequence>
<comment type="caution">
    <text evidence="1">The sequence shown here is derived from an EMBL/GenBank/DDBJ whole genome shotgun (WGS) entry which is preliminary data.</text>
</comment>
<dbReference type="Pfam" id="PF02566">
    <property type="entry name" value="OsmC"/>
    <property type="match status" value="1"/>
</dbReference>
<dbReference type="RefSeq" id="WP_131999808.1">
    <property type="nucleotide sequence ID" value="NZ_JACGXM010000008.1"/>
</dbReference>
<keyword evidence="2" id="KW-1185">Reference proteome</keyword>
<dbReference type="InterPro" id="IPR036102">
    <property type="entry name" value="OsmC/Ohrsf"/>
</dbReference>
<dbReference type="Proteomes" id="UP000294862">
    <property type="component" value="Unassembled WGS sequence"/>
</dbReference>
<reference evidence="1 2" key="1">
    <citation type="journal article" date="2015" name="Stand. Genomic Sci.">
        <title>Genomic Encyclopedia of Bacterial and Archaeal Type Strains, Phase III: the genomes of soil and plant-associated and newly described type strains.</title>
        <authorList>
            <person name="Whitman W.B."/>
            <person name="Woyke T."/>
            <person name="Klenk H.P."/>
            <person name="Zhou Y."/>
            <person name="Lilburn T.G."/>
            <person name="Beck B.J."/>
            <person name="De Vos P."/>
            <person name="Vandamme P."/>
            <person name="Eisen J.A."/>
            <person name="Garrity G."/>
            <person name="Hugenholtz P."/>
            <person name="Kyrpides N.C."/>
        </authorList>
    </citation>
    <scope>NUCLEOTIDE SEQUENCE [LARGE SCALE GENOMIC DNA]</scope>
    <source>
        <strain evidence="1 2">A3</strain>
    </source>
</reference>
<dbReference type="AlphaFoldDB" id="A0A4R2I0V2"/>
<name>A0A4R2I0V2_9GAMM</name>